<name>A0A563VQG4_9CYAN</name>
<dbReference type="Proteomes" id="UP000320055">
    <property type="component" value="Unassembled WGS sequence"/>
</dbReference>
<dbReference type="EMBL" id="CAACVJ010000128">
    <property type="protein sequence ID" value="VEP13706.1"/>
    <property type="molecule type" value="Genomic_DNA"/>
</dbReference>
<sequence length="53" mass="5952">MNYNQTIIMKRFTFPAILTPDNDGGFVVTFRDLPEAITQGDTEQQALIEATDC</sequence>
<reference evidence="1 2" key="1">
    <citation type="submission" date="2019-01" db="EMBL/GenBank/DDBJ databases">
        <authorList>
            <person name="Brito A."/>
        </authorList>
    </citation>
    <scope>NUCLEOTIDE SEQUENCE [LARGE SCALE GENOMIC DNA]</scope>
    <source>
        <strain evidence="1">1</strain>
    </source>
</reference>
<dbReference type="SUPFAM" id="SSF143100">
    <property type="entry name" value="TTHA1013/TTHA0281-like"/>
    <property type="match status" value="1"/>
</dbReference>
<accession>A0A563VQG4</accession>
<gene>
    <name evidence="1" type="ORF">H1P_2130006</name>
</gene>
<dbReference type="InterPro" id="IPR035069">
    <property type="entry name" value="TTHA1013/TTHA0281-like"/>
</dbReference>
<dbReference type="AlphaFoldDB" id="A0A563VQG4"/>
<evidence type="ECO:0000313" key="1">
    <source>
        <dbReference type="EMBL" id="VEP13706.1"/>
    </source>
</evidence>
<proteinExistence type="predicted"/>
<keyword evidence="2" id="KW-1185">Reference proteome</keyword>
<protein>
    <submittedName>
        <fullName evidence="1">Antitoxin HicB 1</fullName>
    </submittedName>
</protein>
<evidence type="ECO:0000313" key="2">
    <source>
        <dbReference type="Proteomes" id="UP000320055"/>
    </source>
</evidence>
<dbReference type="Gene3D" id="3.30.160.250">
    <property type="match status" value="1"/>
</dbReference>
<organism evidence="1 2">
    <name type="scientific">Hyella patelloides LEGE 07179</name>
    <dbReference type="NCBI Taxonomy" id="945734"/>
    <lineage>
        <taxon>Bacteria</taxon>
        <taxon>Bacillati</taxon>
        <taxon>Cyanobacteriota</taxon>
        <taxon>Cyanophyceae</taxon>
        <taxon>Pleurocapsales</taxon>
        <taxon>Hyellaceae</taxon>
        <taxon>Hyella</taxon>
    </lineage>
</organism>